<dbReference type="InterPro" id="IPR052953">
    <property type="entry name" value="Ser-rich/MCO-related"/>
</dbReference>
<sequence>ATQFQVTVGGPGILQFSPEFVNASAGDTILFSFRQENHTVSQSSLNNPCQLADGGFDSGFVPVAANNTDGPFQAAQYTVTNEDPVWIFCRQANHCQQGMVFAVNPGDQFDTFKANALGNNAANSSASATTTASSANATSTSATGSASVTASASISTNTTVSAASTSTTASATATFTDVAVVNVTTTVTVSETASASASSSAASSQSTYAEHIVIVGADGKLAFEPSNITANVGDIVTFLFTHANHSATQSSFSKPCNSLAESGQTGFDSGFMPVANGSSTYPSFTVEVNNTDPIWVYCKQTNPKDHCAAGMVFSVNAVASGLMDYSAFVNTAEQSNTTGSSSSGS</sequence>
<keyword evidence="2" id="KW-1185">Reference proteome</keyword>
<evidence type="ECO:0000313" key="1">
    <source>
        <dbReference type="EMBL" id="EPT06225.1"/>
    </source>
</evidence>
<dbReference type="SUPFAM" id="SSF49503">
    <property type="entry name" value="Cupredoxins"/>
    <property type="match status" value="2"/>
</dbReference>
<proteinExistence type="predicted"/>
<organism evidence="1 2">
    <name type="scientific">Fomitopsis schrenkii</name>
    <name type="common">Brown rot fungus</name>
    <dbReference type="NCBI Taxonomy" id="2126942"/>
    <lineage>
        <taxon>Eukaryota</taxon>
        <taxon>Fungi</taxon>
        <taxon>Dikarya</taxon>
        <taxon>Basidiomycota</taxon>
        <taxon>Agaricomycotina</taxon>
        <taxon>Agaricomycetes</taxon>
        <taxon>Polyporales</taxon>
        <taxon>Fomitopsis</taxon>
    </lineage>
</organism>
<protein>
    <recommendedName>
        <fullName evidence="3">Cupredoxin</fullName>
    </recommendedName>
</protein>
<evidence type="ECO:0000313" key="2">
    <source>
        <dbReference type="Proteomes" id="UP000015241"/>
    </source>
</evidence>
<dbReference type="Gene3D" id="2.60.40.420">
    <property type="entry name" value="Cupredoxins - blue copper proteins"/>
    <property type="match status" value="2"/>
</dbReference>
<dbReference type="InParanoid" id="S8G7X7"/>
<dbReference type="EMBL" id="KE504122">
    <property type="protein sequence ID" value="EPT06225.1"/>
    <property type="molecule type" value="Genomic_DNA"/>
</dbReference>
<dbReference type="OrthoDB" id="1921208at2759"/>
<accession>S8G7X7</accession>
<dbReference type="CDD" id="cd00920">
    <property type="entry name" value="Cupredoxin"/>
    <property type="match status" value="2"/>
</dbReference>
<dbReference type="Proteomes" id="UP000015241">
    <property type="component" value="Unassembled WGS sequence"/>
</dbReference>
<dbReference type="PANTHER" id="PTHR34883:SF16">
    <property type="entry name" value="RICH PROTEIN, PUTATIVE-RELATED"/>
    <property type="match status" value="1"/>
</dbReference>
<dbReference type="eggNOG" id="ENOG502S40X">
    <property type="taxonomic scope" value="Eukaryota"/>
</dbReference>
<dbReference type="InterPro" id="IPR008972">
    <property type="entry name" value="Cupredoxin"/>
</dbReference>
<feature type="non-terminal residue" evidence="1">
    <location>
        <position position="345"/>
    </location>
</feature>
<feature type="non-terminal residue" evidence="1">
    <location>
        <position position="1"/>
    </location>
</feature>
<dbReference type="HOGENOM" id="CLU_060348_0_0_1"/>
<evidence type="ECO:0008006" key="3">
    <source>
        <dbReference type="Google" id="ProtNLM"/>
    </source>
</evidence>
<dbReference type="STRING" id="743788.S8G7X7"/>
<reference evidence="1 2" key="1">
    <citation type="journal article" date="2012" name="Science">
        <title>The Paleozoic origin of enzymatic lignin decomposition reconstructed from 31 fungal genomes.</title>
        <authorList>
            <person name="Floudas D."/>
            <person name="Binder M."/>
            <person name="Riley R."/>
            <person name="Barry K."/>
            <person name="Blanchette R.A."/>
            <person name="Henrissat B."/>
            <person name="Martinez A.T."/>
            <person name="Otillar R."/>
            <person name="Spatafora J.W."/>
            <person name="Yadav J.S."/>
            <person name="Aerts A."/>
            <person name="Benoit I."/>
            <person name="Boyd A."/>
            <person name="Carlson A."/>
            <person name="Copeland A."/>
            <person name="Coutinho P.M."/>
            <person name="de Vries R.P."/>
            <person name="Ferreira P."/>
            <person name="Findley K."/>
            <person name="Foster B."/>
            <person name="Gaskell J."/>
            <person name="Glotzer D."/>
            <person name="Gorecki P."/>
            <person name="Heitman J."/>
            <person name="Hesse C."/>
            <person name="Hori C."/>
            <person name="Igarashi K."/>
            <person name="Jurgens J.A."/>
            <person name="Kallen N."/>
            <person name="Kersten P."/>
            <person name="Kohler A."/>
            <person name="Kuees U."/>
            <person name="Kumar T.K.A."/>
            <person name="Kuo A."/>
            <person name="LaButti K."/>
            <person name="Larrondo L.F."/>
            <person name="Lindquist E."/>
            <person name="Ling A."/>
            <person name="Lombard V."/>
            <person name="Lucas S."/>
            <person name="Lundell T."/>
            <person name="Martin R."/>
            <person name="McLaughlin D.J."/>
            <person name="Morgenstern I."/>
            <person name="Morin E."/>
            <person name="Murat C."/>
            <person name="Nagy L.G."/>
            <person name="Nolan M."/>
            <person name="Ohm R.A."/>
            <person name="Patyshakuliyeva A."/>
            <person name="Rokas A."/>
            <person name="Ruiz-Duenas F.J."/>
            <person name="Sabat G."/>
            <person name="Salamov A."/>
            <person name="Samejima M."/>
            <person name="Schmutz J."/>
            <person name="Slot J.C."/>
            <person name="St John F."/>
            <person name="Stenlid J."/>
            <person name="Sun H."/>
            <person name="Sun S."/>
            <person name="Syed K."/>
            <person name="Tsang A."/>
            <person name="Wiebenga A."/>
            <person name="Young D."/>
            <person name="Pisabarro A."/>
            <person name="Eastwood D.C."/>
            <person name="Martin F."/>
            <person name="Cullen D."/>
            <person name="Grigoriev I.V."/>
            <person name="Hibbett D.S."/>
        </authorList>
    </citation>
    <scope>NUCLEOTIDE SEQUENCE</scope>
    <source>
        <strain evidence="2">FP-58527</strain>
    </source>
</reference>
<dbReference type="PANTHER" id="PTHR34883">
    <property type="entry name" value="SERINE-RICH PROTEIN, PUTATIVE-RELATED-RELATED"/>
    <property type="match status" value="1"/>
</dbReference>
<gene>
    <name evidence="1" type="ORF">FOMPIDRAFT_1091983</name>
</gene>
<dbReference type="AlphaFoldDB" id="S8G7X7"/>
<name>S8G7X7_FOMSC</name>